<reference evidence="1" key="2">
    <citation type="journal article" date="2023" name="Commun. Biol.">
        <title>Intrasexual cuticular hydrocarbon dimorphism in a wasp sheds light on hydrocarbon biosynthesis genes in Hymenoptera.</title>
        <authorList>
            <person name="Moris V.C."/>
            <person name="Podsiadlowski L."/>
            <person name="Martin S."/>
            <person name="Oeyen J.P."/>
            <person name="Donath A."/>
            <person name="Petersen M."/>
            <person name="Wilbrandt J."/>
            <person name="Misof B."/>
            <person name="Liedtke D."/>
            <person name="Thamm M."/>
            <person name="Scheiner R."/>
            <person name="Schmitt T."/>
            <person name="Niehuis O."/>
        </authorList>
    </citation>
    <scope>NUCLEOTIDE SEQUENCE</scope>
    <source>
        <strain evidence="1">GBR_01_08_01A</strain>
    </source>
</reference>
<name>A0AAD9VLE1_9HYME</name>
<protein>
    <submittedName>
        <fullName evidence="1">Uncharacterized protein</fullName>
    </submittedName>
</protein>
<organism evidence="1 2">
    <name type="scientific">Odynerus spinipes</name>
    <dbReference type="NCBI Taxonomy" id="1348599"/>
    <lineage>
        <taxon>Eukaryota</taxon>
        <taxon>Metazoa</taxon>
        <taxon>Ecdysozoa</taxon>
        <taxon>Arthropoda</taxon>
        <taxon>Hexapoda</taxon>
        <taxon>Insecta</taxon>
        <taxon>Pterygota</taxon>
        <taxon>Neoptera</taxon>
        <taxon>Endopterygota</taxon>
        <taxon>Hymenoptera</taxon>
        <taxon>Apocrita</taxon>
        <taxon>Aculeata</taxon>
        <taxon>Vespoidea</taxon>
        <taxon>Vespidae</taxon>
        <taxon>Eumeninae</taxon>
        <taxon>Odynerus</taxon>
    </lineage>
</organism>
<comment type="caution">
    <text evidence="1">The sequence shown here is derived from an EMBL/GenBank/DDBJ whole genome shotgun (WGS) entry which is preliminary data.</text>
</comment>
<evidence type="ECO:0000313" key="1">
    <source>
        <dbReference type="EMBL" id="KAK2579076.1"/>
    </source>
</evidence>
<reference evidence="1" key="1">
    <citation type="submission" date="2021-08" db="EMBL/GenBank/DDBJ databases">
        <authorList>
            <person name="Misof B."/>
            <person name="Oliver O."/>
            <person name="Podsiadlowski L."/>
            <person name="Donath A."/>
            <person name="Peters R."/>
            <person name="Mayer C."/>
            <person name="Rust J."/>
            <person name="Gunkel S."/>
            <person name="Lesny P."/>
            <person name="Martin S."/>
            <person name="Oeyen J.P."/>
            <person name="Petersen M."/>
            <person name="Panagiotis P."/>
            <person name="Wilbrandt J."/>
            <person name="Tanja T."/>
        </authorList>
    </citation>
    <scope>NUCLEOTIDE SEQUENCE</scope>
    <source>
        <strain evidence="1">GBR_01_08_01A</strain>
        <tissue evidence="1">Thorax + abdomen</tissue>
    </source>
</reference>
<gene>
    <name evidence="1" type="ORF">KPH14_010925</name>
</gene>
<evidence type="ECO:0000313" key="2">
    <source>
        <dbReference type="Proteomes" id="UP001258017"/>
    </source>
</evidence>
<dbReference type="EMBL" id="JAIFRP010000111">
    <property type="protein sequence ID" value="KAK2579076.1"/>
    <property type="molecule type" value="Genomic_DNA"/>
</dbReference>
<dbReference type="Proteomes" id="UP001258017">
    <property type="component" value="Unassembled WGS sequence"/>
</dbReference>
<proteinExistence type="predicted"/>
<keyword evidence="2" id="KW-1185">Reference proteome</keyword>
<accession>A0AAD9VLE1</accession>
<dbReference type="AlphaFoldDB" id="A0AAD9VLE1"/>
<sequence>MYRKKWDADNKQMENEKTGNIVLTMKGSKIKDRISVFGNRVSIRIRPFVSLVKQCFKCFRDQETIRSQSTGAESRNRGSVNNYYSQFNSREDHISKEKRGLTYPKEVACWECRNENISSQVRPEWMIPTSEDESLKIFMNKLKYLSYGKRGV</sequence>